<dbReference type="AlphaFoldDB" id="A0A239J666"/>
<sequence>MRLVGLSLDVICTEVFVIKHILSAACVVLACPTVLPADSVQTLKSISLDDDPVGEAAEMRTCLADPGACTNTEFKTTKKLSLEDVVNLGVIDRSAAEASSEPLSTIDLEILFAYDSDALTPEAEMKLSSLATALTDPGLDGGSLLFIGHTDAVGSAAYNKALSQRRADAVAGYIRAALGLDPSRIKTVGQGFDDLKTPAAPEAAANRRVQLVLLPNT</sequence>
<evidence type="ECO:0000259" key="5">
    <source>
        <dbReference type="PROSITE" id="PS51123"/>
    </source>
</evidence>
<evidence type="ECO:0000256" key="3">
    <source>
        <dbReference type="ARBA" id="ARBA00023237"/>
    </source>
</evidence>
<keyword evidence="3" id="KW-0998">Cell outer membrane</keyword>
<evidence type="ECO:0000313" key="7">
    <source>
        <dbReference type="Proteomes" id="UP000198440"/>
    </source>
</evidence>
<proteinExistence type="predicted"/>
<dbReference type="PROSITE" id="PS51257">
    <property type="entry name" value="PROKAR_LIPOPROTEIN"/>
    <property type="match status" value="1"/>
</dbReference>
<protein>
    <submittedName>
        <fullName evidence="6">OmpA family protein</fullName>
    </submittedName>
</protein>
<dbReference type="PANTHER" id="PTHR30329:SF21">
    <property type="entry name" value="LIPOPROTEIN YIAD-RELATED"/>
    <property type="match status" value="1"/>
</dbReference>
<dbReference type="InterPro" id="IPR006664">
    <property type="entry name" value="OMP_bac"/>
</dbReference>
<dbReference type="InterPro" id="IPR006665">
    <property type="entry name" value="OmpA-like"/>
</dbReference>
<dbReference type="PANTHER" id="PTHR30329">
    <property type="entry name" value="STATOR ELEMENT OF FLAGELLAR MOTOR COMPLEX"/>
    <property type="match status" value="1"/>
</dbReference>
<dbReference type="Proteomes" id="UP000198440">
    <property type="component" value="Unassembled WGS sequence"/>
</dbReference>
<dbReference type="PROSITE" id="PS51123">
    <property type="entry name" value="OMPA_2"/>
    <property type="match status" value="1"/>
</dbReference>
<dbReference type="GO" id="GO:0009279">
    <property type="term" value="C:cell outer membrane"/>
    <property type="evidence" value="ECO:0007669"/>
    <property type="project" value="UniProtKB-SubCell"/>
</dbReference>
<feature type="domain" description="OmpA-like" evidence="5">
    <location>
        <begin position="99"/>
        <end position="217"/>
    </location>
</feature>
<organism evidence="6 7">
    <name type="scientific">Antarctobacter heliothermus</name>
    <dbReference type="NCBI Taxonomy" id="74033"/>
    <lineage>
        <taxon>Bacteria</taxon>
        <taxon>Pseudomonadati</taxon>
        <taxon>Pseudomonadota</taxon>
        <taxon>Alphaproteobacteria</taxon>
        <taxon>Rhodobacterales</taxon>
        <taxon>Roseobacteraceae</taxon>
        <taxon>Antarctobacter</taxon>
    </lineage>
</organism>
<dbReference type="Gene3D" id="3.30.1330.60">
    <property type="entry name" value="OmpA-like domain"/>
    <property type="match status" value="1"/>
</dbReference>
<comment type="subcellular location">
    <subcellularLocation>
        <location evidence="1">Cell outer membrane</location>
    </subcellularLocation>
</comment>
<evidence type="ECO:0000256" key="4">
    <source>
        <dbReference type="PROSITE-ProRule" id="PRU00473"/>
    </source>
</evidence>
<gene>
    <name evidence="6" type="ORF">SAMN04488078_104911</name>
</gene>
<dbReference type="InterPro" id="IPR036737">
    <property type="entry name" value="OmpA-like_sf"/>
</dbReference>
<dbReference type="Pfam" id="PF00691">
    <property type="entry name" value="OmpA"/>
    <property type="match status" value="1"/>
</dbReference>
<evidence type="ECO:0000256" key="1">
    <source>
        <dbReference type="ARBA" id="ARBA00004442"/>
    </source>
</evidence>
<dbReference type="EMBL" id="FZON01000049">
    <property type="protein sequence ID" value="SNT01315.1"/>
    <property type="molecule type" value="Genomic_DNA"/>
</dbReference>
<reference evidence="6 7" key="1">
    <citation type="submission" date="2017-06" db="EMBL/GenBank/DDBJ databases">
        <authorList>
            <person name="Kim H.J."/>
            <person name="Triplett B.A."/>
        </authorList>
    </citation>
    <scope>NUCLEOTIDE SEQUENCE [LARGE SCALE GENOMIC DNA]</scope>
    <source>
        <strain evidence="6 7">DSM 11445</strain>
    </source>
</reference>
<evidence type="ECO:0000313" key="6">
    <source>
        <dbReference type="EMBL" id="SNT01315.1"/>
    </source>
</evidence>
<dbReference type="OrthoDB" id="7170686at2"/>
<accession>A0A239J666</accession>
<dbReference type="CDD" id="cd07185">
    <property type="entry name" value="OmpA_C-like"/>
    <property type="match status" value="1"/>
</dbReference>
<dbReference type="InterPro" id="IPR050330">
    <property type="entry name" value="Bact_OuterMem_StrucFunc"/>
</dbReference>
<keyword evidence="2 4" id="KW-0472">Membrane</keyword>
<name>A0A239J666_9RHOB</name>
<dbReference type="SUPFAM" id="SSF103088">
    <property type="entry name" value="OmpA-like"/>
    <property type="match status" value="1"/>
</dbReference>
<evidence type="ECO:0000256" key="2">
    <source>
        <dbReference type="ARBA" id="ARBA00023136"/>
    </source>
</evidence>
<dbReference type="PRINTS" id="PR01021">
    <property type="entry name" value="OMPADOMAIN"/>
</dbReference>